<accession>A0A1G6BII7</accession>
<sequence>MSIQSFTADTLNNGWNLAEVAGSIMERLSTRWAVRMRRRTVRNKLLDYSPQQLAELGISEDDIDFVAEDFYRG</sequence>
<reference evidence="1 2" key="1">
    <citation type="submission" date="2016-10" db="EMBL/GenBank/DDBJ databases">
        <authorList>
            <person name="de Groot N.N."/>
        </authorList>
    </citation>
    <scope>NUCLEOTIDE SEQUENCE [LARGE SCALE GENOMIC DNA]</scope>
    <source>
        <strain evidence="1 2">ATCC 35022</strain>
    </source>
</reference>
<evidence type="ECO:0000313" key="1">
    <source>
        <dbReference type="EMBL" id="SDB20403.1"/>
    </source>
</evidence>
<organism evidence="1 2">
    <name type="scientific">Bauldia litoralis</name>
    <dbReference type="NCBI Taxonomy" id="665467"/>
    <lineage>
        <taxon>Bacteria</taxon>
        <taxon>Pseudomonadati</taxon>
        <taxon>Pseudomonadota</taxon>
        <taxon>Alphaproteobacteria</taxon>
        <taxon>Hyphomicrobiales</taxon>
        <taxon>Kaistiaceae</taxon>
        <taxon>Bauldia</taxon>
    </lineage>
</organism>
<name>A0A1G6BII7_9HYPH</name>
<protein>
    <recommendedName>
        <fullName evidence="3">DUF1127 domain-containing protein</fullName>
    </recommendedName>
</protein>
<dbReference type="STRING" id="665467.SAMN02982931_01492"/>
<gene>
    <name evidence="1" type="ORF">SAMN02982931_01492</name>
</gene>
<dbReference type="Proteomes" id="UP000199071">
    <property type="component" value="Unassembled WGS sequence"/>
</dbReference>
<dbReference type="RefSeq" id="WP_090875797.1">
    <property type="nucleotide sequence ID" value="NZ_FMXQ01000003.1"/>
</dbReference>
<dbReference type="AlphaFoldDB" id="A0A1G6BII7"/>
<proteinExistence type="predicted"/>
<evidence type="ECO:0008006" key="3">
    <source>
        <dbReference type="Google" id="ProtNLM"/>
    </source>
</evidence>
<keyword evidence="2" id="KW-1185">Reference proteome</keyword>
<dbReference type="EMBL" id="FMXQ01000003">
    <property type="protein sequence ID" value="SDB20403.1"/>
    <property type="molecule type" value="Genomic_DNA"/>
</dbReference>
<evidence type="ECO:0000313" key="2">
    <source>
        <dbReference type="Proteomes" id="UP000199071"/>
    </source>
</evidence>